<comment type="caution">
    <text evidence="2">The sequence shown here is derived from an EMBL/GenBank/DDBJ whole genome shotgun (WGS) entry which is preliminary data.</text>
</comment>
<accession>A0ABQ8JWU9</accession>
<dbReference type="InterPro" id="IPR036397">
    <property type="entry name" value="RNaseH_sf"/>
</dbReference>
<feature type="domain" description="RNase H type-1" evidence="1">
    <location>
        <begin position="1"/>
        <end position="95"/>
    </location>
</feature>
<dbReference type="PROSITE" id="PS50879">
    <property type="entry name" value="RNASE_H_1"/>
    <property type="match status" value="1"/>
</dbReference>
<dbReference type="SUPFAM" id="SSF53098">
    <property type="entry name" value="Ribonuclease H-like"/>
    <property type="match status" value="1"/>
</dbReference>
<evidence type="ECO:0000313" key="3">
    <source>
        <dbReference type="Proteomes" id="UP000887458"/>
    </source>
</evidence>
<reference evidence="2 3" key="1">
    <citation type="journal article" date="2018" name="J. Allergy Clin. Immunol.">
        <title>High-quality assembly of Dermatophagoides pteronyssinus genome and transcriptome reveals a wide range of novel allergens.</title>
        <authorList>
            <person name="Liu X.Y."/>
            <person name="Yang K.Y."/>
            <person name="Wang M.Q."/>
            <person name="Kwok J.S."/>
            <person name="Zeng X."/>
            <person name="Yang Z."/>
            <person name="Xiao X.J."/>
            <person name="Lau C.P."/>
            <person name="Li Y."/>
            <person name="Huang Z.M."/>
            <person name="Ba J.G."/>
            <person name="Yim A.K."/>
            <person name="Ouyang C.Y."/>
            <person name="Ngai S.M."/>
            <person name="Chan T.F."/>
            <person name="Leung E.L."/>
            <person name="Liu L."/>
            <person name="Liu Z.G."/>
            <person name="Tsui S.K."/>
        </authorList>
    </citation>
    <scope>NUCLEOTIDE SEQUENCE [LARGE SCALE GENOMIC DNA]</scope>
    <source>
        <strain evidence="2">Derp</strain>
    </source>
</reference>
<dbReference type="EMBL" id="NJHN03000005">
    <property type="protein sequence ID" value="KAH9427012.1"/>
    <property type="molecule type" value="Genomic_DNA"/>
</dbReference>
<name>A0ABQ8JWU9_DERPT</name>
<dbReference type="Pfam" id="PF00075">
    <property type="entry name" value="RNase_H"/>
    <property type="match status" value="1"/>
</dbReference>
<proteinExistence type="predicted"/>
<reference evidence="2 3" key="2">
    <citation type="journal article" date="2022" name="Mol. Biol. Evol.">
        <title>Comparative Genomics Reveals Insights into the Divergent Evolution of Astigmatic Mites and Household Pest Adaptations.</title>
        <authorList>
            <person name="Xiong Q."/>
            <person name="Wan A.T."/>
            <person name="Liu X."/>
            <person name="Fung C.S."/>
            <person name="Xiao X."/>
            <person name="Malainual N."/>
            <person name="Hou J."/>
            <person name="Wang L."/>
            <person name="Wang M."/>
            <person name="Yang K.Y."/>
            <person name="Cui Y."/>
            <person name="Leung E.L."/>
            <person name="Nong W."/>
            <person name="Shin S.K."/>
            <person name="Au S.W."/>
            <person name="Jeong K.Y."/>
            <person name="Chew F.T."/>
            <person name="Hui J.H."/>
            <person name="Leung T.F."/>
            <person name="Tungtrongchitr A."/>
            <person name="Zhong N."/>
            <person name="Liu Z."/>
            <person name="Tsui S.K."/>
        </authorList>
    </citation>
    <scope>NUCLEOTIDE SEQUENCE [LARGE SCALE GENOMIC DNA]</scope>
    <source>
        <strain evidence="2">Derp</strain>
    </source>
</reference>
<protein>
    <recommendedName>
        <fullName evidence="1">RNase H type-1 domain-containing protein</fullName>
    </recommendedName>
</protein>
<dbReference type="Gene3D" id="3.30.420.10">
    <property type="entry name" value="Ribonuclease H-like superfamily/Ribonuclease H"/>
    <property type="match status" value="1"/>
</dbReference>
<gene>
    <name evidence="2" type="ORF">DERP_015340</name>
</gene>
<dbReference type="InterPro" id="IPR012337">
    <property type="entry name" value="RNaseH-like_sf"/>
</dbReference>
<organism evidence="2 3">
    <name type="scientific">Dermatophagoides pteronyssinus</name>
    <name type="common">European house dust mite</name>
    <dbReference type="NCBI Taxonomy" id="6956"/>
    <lineage>
        <taxon>Eukaryota</taxon>
        <taxon>Metazoa</taxon>
        <taxon>Ecdysozoa</taxon>
        <taxon>Arthropoda</taxon>
        <taxon>Chelicerata</taxon>
        <taxon>Arachnida</taxon>
        <taxon>Acari</taxon>
        <taxon>Acariformes</taxon>
        <taxon>Sarcoptiformes</taxon>
        <taxon>Astigmata</taxon>
        <taxon>Psoroptidia</taxon>
        <taxon>Analgoidea</taxon>
        <taxon>Pyroglyphidae</taxon>
        <taxon>Dermatophagoidinae</taxon>
        <taxon>Dermatophagoides</taxon>
    </lineage>
</organism>
<dbReference type="CDD" id="cd09276">
    <property type="entry name" value="Rnase_HI_RT_non_LTR"/>
    <property type="match status" value="1"/>
</dbReference>
<sequence>MFPEILANYCTVYQAEQFAIERAAFWIKDKQSTAIIYTDSLSTVNAINNRWNTDYLVHQIRTWIKDKHICIEWIRGHQQNIGNELADKLAKEATTMNNITFFFCPFNYLKKIIRWITTIKWNRLWLSSNNGRVTRLFFPTIFHRRNSNLSPDYVITQFISNHGDFRSYLYRINRANDPYCNCGALEDSIHLMFHCQNLSFLRILINFGNNFNLSNFFKNNCRIIIINDYFQRLYSTIIFNFPKINMTTTTTTITTTTVTNTTSTNTNDVTKTIMSNQSVKFTLIPTETANRNQIKELIDRANITYEAFADNPYNDSASQMIINELLHQITKNVQ</sequence>
<dbReference type="Proteomes" id="UP000887458">
    <property type="component" value="Unassembled WGS sequence"/>
</dbReference>
<evidence type="ECO:0000313" key="2">
    <source>
        <dbReference type="EMBL" id="KAH9427012.1"/>
    </source>
</evidence>
<dbReference type="InterPro" id="IPR002156">
    <property type="entry name" value="RNaseH_domain"/>
</dbReference>
<keyword evidence="3" id="KW-1185">Reference proteome</keyword>
<evidence type="ECO:0000259" key="1">
    <source>
        <dbReference type="PROSITE" id="PS50879"/>
    </source>
</evidence>